<evidence type="ECO:0000256" key="4">
    <source>
        <dbReference type="ARBA" id="ARBA00023211"/>
    </source>
</evidence>
<dbReference type="OrthoDB" id="10255643at2759"/>
<dbReference type="InterPro" id="IPR029052">
    <property type="entry name" value="Metallo-depent_PP-like"/>
</dbReference>
<proteinExistence type="predicted"/>
<evidence type="ECO:0000313" key="6">
    <source>
        <dbReference type="EMBL" id="PWA92986.1"/>
    </source>
</evidence>
<feature type="domain" description="Calcineurin-like phosphoesterase" evidence="5">
    <location>
        <begin position="143"/>
        <end position="206"/>
    </location>
</feature>
<dbReference type="PRINTS" id="PR00114">
    <property type="entry name" value="STPHPHTASE"/>
</dbReference>
<name>A0A2U1Q4Q8_ARTAN</name>
<evidence type="ECO:0000256" key="1">
    <source>
        <dbReference type="ARBA" id="ARBA00013081"/>
    </source>
</evidence>
<dbReference type="PANTHER" id="PTHR45619">
    <property type="entry name" value="SERINE/THREONINE-PROTEIN PHOSPHATASE PP2A-RELATED"/>
    <property type="match status" value="1"/>
</dbReference>
<accession>A0A2U1Q4Q8</accession>
<gene>
    <name evidence="6" type="ORF">CTI12_AA076470</name>
</gene>
<protein>
    <recommendedName>
        <fullName evidence="1">protein-serine/threonine phosphatase</fullName>
        <ecNumber evidence="1">3.1.3.16</ecNumber>
    </recommendedName>
</protein>
<keyword evidence="2" id="KW-0479">Metal-binding</keyword>
<dbReference type="Pfam" id="PF00149">
    <property type="entry name" value="Metallophos"/>
    <property type="match status" value="1"/>
</dbReference>
<evidence type="ECO:0000259" key="5">
    <source>
        <dbReference type="Pfam" id="PF00149"/>
    </source>
</evidence>
<reference evidence="6 7" key="1">
    <citation type="journal article" date="2018" name="Mol. Plant">
        <title>The genome of Artemisia annua provides insight into the evolution of Asteraceae family and artemisinin biosynthesis.</title>
        <authorList>
            <person name="Shen Q."/>
            <person name="Zhang L."/>
            <person name="Liao Z."/>
            <person name="Wang S."/>
            <person name="Yan T."/>
            <person name="Shi P."/>
            <person name="Liu M."/>
            <person name="Fu X."/>
            <person name="Pan Q."/>
            <person name="Wang Y."/>
            <person name="Lv Z."/>
            <person name="Lu X."/>
            <person name="Zhang F."/>
            <person name="Jiang W."/>
            <person name="Ma Y."/>
            <person name="Chen M."/>
            <person name="Hao X."/>
            <person name="Li L."/>
            <person name="Tang Y."/>
            <person name="Lv G."/>
            <person name="Zhou Y."/>
            <person name="Sun X."/>
            <person name="Brodelius P.E."/>
            <person name="Rose J.K.C."/>
            <person name="Tang K."/>
        </authorList>
    </citation>
    <scope>NUCLEOTIDE SEQUENCE [LARGE SCALE GENOMIC DNA]</scope>
    <source>
        <strain evidence="7">cv. Huhao1</strain>
        <tissue evidence="6">Leaf</tissue>
    </source>
</reference>
<keyword evidence="4" id="KW-0464">Manganese</keyword>
<sequence length="220" mass="25411">MTRCRVLIYMALPVRDMSRTTNPKLERDEMMYIQRRVEGEGHDFSVRVFSEKALCSRKGDKWSLHKCNAVHQDVDERYTNVAFGWYVALGSPFIFAPTFEQEYMSDIFGERGSDMALSALGQLLCDIPNLYAKQLVTFYRSGNISVWKMFTDLFDYFPLTALVESEIFGLHGGLSPSFETLDSIRNFDRVQEVPHERPMSYLLWSAPDDQCGYKTAYLSI</sequence>
<dbReference type="InterPro" id="IPR047129">
    <property type="entry name" value="PPA2-like"/>
</dbReference>
<dbReference type="SUPFAM" id="SSF56300">
    <property type="entry name" value="Metallo-dependent phosphatases"/>
    <property type="match status" value="1"/>
</dbReference>
<dbReference type="Proteomes" id="UP000245207">
    <property type="component" value="Unassembled WGS sequence"/>
</dbReference>
<dbReference type="EMBL" id="PKPP01000419">
    <property type="protein sequence ID" value="PWA92986.1"/>
    <property type="molecule type" value="Genomic_DNA"/>
</dbReference>
<evidence type="ECO:0000256" key="3">
    <source>
        <dbReference type="ARBA" id="ARBA00022801"/>
    </source>
</evidence>
<dbReference type="AlphaFoldDB" id="A0A2U1Q4Q8"/>
<dbReference type="GO" id="GO:0046872">
    <property type="term" value="F:metal ion binding"/>
    <property type="evidence" value="ECO:0007669"/>
    <property type="project" value="UniProtKB-KW"/>
</dbReference>
<keyword evidence="3" id="KW-0378">Hydrolase</keyword>
<evidence type="ECO:0000256" key="2">
    <source>
        <dbReference type="ARBA" id="ARBA00022723"/>
    </source>
</evidence>
<dbReference type="GO" id="GO:0004722">
    <property type="term" value="F:protein serine/threonine phosphatase activity"/>
    <property type="evidence" value="ECO:0007669"/>
    <property type="project" value="UniProtKB-EC"/>
</dbReference>
<organism evidence="6 7">
    <name type="scientific">Artemisia annua</name>
    <name type="common">Sweet wormwood</name>
    <dbReference type="NCBI Taxonomy" id="35608"/>
    <lineage>
        <taxon>Eukaryota</taxon>
        <taxon>Viridiplantae</taxon>
        <taxon>Streptophyta</taxon>
        <taxon>Embryophyta</taxon>
        <taxon>Tracheophyta</taxon>
        <taxon>Spermatophyta</taxon>
        <taxon>Magnoliopsida</taxon>
        <taxon>eudicotyledons</taxon>
        <taxon>Gunneridae</taxon>
        <taxon>Pentapetalae</taxon>
        <taxon>asterids</taxon>
        <taxon>campanulids</taxon>
        <taxon>Asterales</taxon>
        <taxon>Asteraceae</taxon>
        <taxon>Asteroideae</taxon>
        <taxon>Anthemideae</taxon>
        <taxon>Artemisiinae</taxon>
        <taxon>Artemisia</taxon>
    </lineage>
</organism>
<evidence type="ECO:0000313" key="7">
    <source>
        <dbReference type="Proteomes" id="UP000245207"/>
    </source>
</evidence>
<dbReference type="InterPro" id="IPR006186">
    <property type="entry name" value="Ser/Thr-sp_prot-phosphatase"/>
</dbReference>
<dbReference type="EC" id="3.1.3.16" evidence="1"/>
<comment type="caution">
    <text evidence="6">The sequence shown here is derived from an EMBL/GenBank/DDBJ whole genome shotgun (WGS) entry which is preliminary data.</text>
</comment>
<keyword evidence="7" id="KW-1185">Reference proteome</keyword>
<dbReference type="STRING" id="35608.A0A2U1Q4Q8"/>
<dbReference type="InterPro" id="IPR004843">
    <property type="entry name" value="Calcineurin-like_PHP"/>
</dbReference>
<dbReference type="Gene3D" id="3.60.21.10">
    <property type="match status" value="1"/>
</dbReference>